<dbReference type="Proteomes" id="UP000297318">
    <property type="component" value="Unassembled WGS sequence"/>
</dbReference>
<protein>
    <recommendedName>
        <fullName evidence="1">DUF6630 domain-containing protein</fullName>
    </recommendedName>
</protein>
<sequence>MTTSSERTDRTDDWERLCSLLEPDPEVWRSVQRTLDASSLDTDPWAALLDALDESGAIACLDTGDTGDLLVDAVTALPRIARAELATGRDVDLRAVVDVDDLTAAIAAARDVLAAVGLDLLALDEGDGDEECLPLVAVARDDVAEITALVGSLGRRLLPLA</sequence>
<evidence type="ECO:0000259" key="1">
    <source>
        <dbReference type="Pfam" id="PF20335"/>
    </source>
</evidence>
<dbReference type="OrthoDB" id="7066412at2"/>
<evidence type="ECO:0000313" key="3">
    <source>
        <dbReference type="Proteomes" id="UP000297318"/>
    </source>
</evidence>
<dbReference type="EMBL" id="RHPJ01000002">
    <property type="protein sequence ID" value="TGO05328.1"/>
    <property type="molecule type" value="Genomic_DNA"/>
</dbReference>
<accession>A0A4Z1E2W7</accession>
<name>A0A4Z1E2W7_9MICO</name>
<dbReference type="InterPro" id="IPR046582">
    <property type="entry name" value="DUF6630"/>
</dbReference>
<proteinExistence type="predicted"/>
<dbReference type="Pfam" id="PF20335">
    <property type="entry name" value="DUF6630"/>
    <property type="match status" value="1"/>
</dbReference>
<keyword evidence="3" id="KW-1185">Reference proteome</keyword>
<gene>
    <name evidence="2" type="ORF">SERN_1332</name>
</gene>
<dbReference type="AlphaFoldDB" id="A0A4Z1E2W7"/>
<feature type="domain" description="DUF6630" evidence="1">
    <location>
        <begin position="14"/>
        <end position="157"/>
    </location>
</feature>
<dbReference type="RefSeq" id="WP_135849349.1">
    <property type="nucleotide sequence ID" value="NZ_RHPJ01000002.1"/>
</dbReference>
<organism evidence="2 3">
    <name type="scientific">Serinibacter arcticus</name>
    <dbReference type="NCBI Taxonomy" id="1655435"/>
    <lineage>
        <taxon>Bacteria</taxon>
        <taxon>Bacillati</taxon>
        <taxon>Actinomycetota</taxon>
        <taxon>Actinomycetes</taxon>
        <taxon>Micrococcales</taxon>
        <taxon>Beutenbergiaceae</taxon>
        <taxon>Serinibacter</taxon>
    </lineage>
</organism>
<comment type="caution">
    <text evidence="2">The sequence shown here is derived from an EMBL/GenBank/DDBJ whole genome shotgun (WGS) entry which is preliminary data.</text>
</comment>
<reference evidence="2 3" key="1">
    <citation type="submission" date="2018-11" db="EMBL/GenBank/DDBJ databases">
        <title>Complete genome sequencing of the Actinobacteria Serinibacter sp. K3-2.</title>
        <authorList>
            <person name="Rakitin A.L."/>
            <person name="Beletsky A.V."/>
            <person name="Mardanov A.V."/>
            <person name="Ravin N.V."/>
            <person name="Gromova A.S."/>
            <person name="Filippova S.N."/>
            <person name="Gal'Chenko V.F."/>
        </authorList>
    </citation>
    <scope>NUCLEOTIDE SEQUENCE [LARGE SCALE GENOMIC DNA]</scope>
    <source>
        <strain evidence="2 3">K3-2</strain>
    </source>
</reference>
<evidence type="ECO:0000313" key="2">
    <source>
        <dbReference type="EMBL" id="TGO05328.1"/>
    </source>
</evidence>